<organism evidence="5 6">
    <name type="scientific">Desulfurococcus mucosus (strain ATCC 35584 / DSM 2162 / JCM 9187 / O7/1)</name>
    <dbReference type="NCBI Taxonomy" id="765177"/>
    <lineage>
        <taxon>Archaea</taxon>
        <taxon>Thermoproteota</taxon>
        <taxon>Thermoprotei</taxon>
        <taxon>Desulfurococcales</taxon>
        <taxon>Desulfurococcaceae</taxon>
        <taxon>Desulfurococcus</taxon>
    </lineage>
</organism>
<keyword evidence="3" id="KW-0812">Transmembrane</keyword>
<gene>
    <name evidence="5" type="ordered locus">Desmu_0959</name>
</gene>
<dbReference type="InterPro" id="IPR000914">
    <property type="entry name" value="SBP_5_dom"/>
</dbReference>
<accession>E8R9T6</accession>
<dbReference type="InterPro" id="IPR023765">
    <property type="entry name" value="SBP_5_CS"/>
</dbReference>
<dbReference type="OrthoDB" id="194307at2157"/>
<dbReference type="CDD" id="cd08512">
    <property type="entry name" value="PBP2_NikA_DppA_OppA_like_7"/>
    <property type="match status" value="1"/>
</dbReference>
<evidence type="ECO:0000256" key="2">
    <source>
        <dbReference type="ARBA" id="ARBA00022729"/>
    </source>
</evidence>
<proteinExistence type="inferred from homology"/>
<dbReference type="eggNOG" id="arCOG01534">
    <property type="taxonomic scope" value="Archaea"/>
</dbReference>
<feature type="transmembrane region" description="Helical" evidence="3">
    <location>
        <begin position="6"/>
        <end position="25"/>
    </location>
</feature>
<protein>
    <submittedName>
        <fullName evidence="5">Extracellular solute-binding protein family 5</fullName>
    </submittedName>
</protein>
<reference evidence="5 6" key="2">
    <citation type="journal article" date="2011" name="Stand. Genomic Sci.">
        <title>Complete genome sequence of Desulfurococcus mucosus type strain (O7/1).</title>
        <authorList>
            <person name="Wirth R."/>
            <person name="Chertkov O."/>
            <person name="Held B."/>
            <person name="Lapidus A."/>
            <person name="Nolan M."/>
            <person name="Lucas S."/>
            <person name="Hammon N."/>
            <person name="Deshpande S."/>
            <person name="Cheng J.F."/>
            <person name="Tapia R."/>
            <person name="Han C."/>
            <person name="Goodwin L."/>
            <person name="Pitluck S."/>
            <person name="Liolios K."/>
            <person name="Ioanna P."/>
            <person name="Ivanova N."/>
            <person name="Mavromatis K."/>
            <person name="Mikhailova N."/>
            <person name="Pati A."/>
            <person name="Chen A."/>
            <person name="Palaniappan K."/>
            <person name="Land M."/>
            <person name="Hauser L."/>
            <person name="Chang Y.J."/>
            <person name="Jeffries C.D."/>
            <person name="Bilek Y."/>
            <person name="Hader T."/>
            <person name="Rohde M."/>
            <person name="Spring S."/>
            <person name="Sikorski J."/>
            <person name="Goker M."/>
            <person name="Woyke T."/>
            <person name="Bristow J."/>
            <person name="Eisen J.A."/>
            <person name="Markowitz V."/>
            <person name="Hugenholtz P."/>
            <person name="Kyrpides N.C."/>
            <person name="Klenk H.P."/>
        </authorList>
    </citation>
    <scope>NUCLEOTIDE SEQUENCE [LARGE SCALE GENOMIC DNA]</scope>
    <source>
        <strain evidence="6">ATCC 35584 / DSM 2162 / JCM 9187 / O7/1</strain>
    </source>
</reference>
<reference evidence="6" key="1">
    <citation type="submission" date="2010-11" db="EMBL/GenBank/DDBJ databases">
        <title>The complete genome of Desulfurococcus mucosus DSM 2162.</title>
        <authorList>
            <consortium name="US DOE Joint Genome Institute (JGI-PGF)"/>
            <person name="Lucas S."/>
            <person name="Copeland A."/>
            <person name="Lapidus A."/>
            <person name="Bruce D."/>
            <person name="Goodwin L."/>
            <person name="Pitluck S."/>
            <person name="Kyrpides N."/>
            <person name="Mavromatis K."/>
            <person name="Pagani I."/>
            <person name="Ivanova N."/>
            <person name="Ovchinnikova G."/>
            <person name="Chertkov O."/>
            <person name="Held B."/>
            <person name="Brettin T."/>
            <person name="Detter J.C."/>
            <person name="Tapia R."/>
            <person name="Han C."/>
            <person name="Land M."/>
            <person name="Hauser L."/>
            <person name="Markowitz V."/>
            <person name="Cheng J.-F."/>
            <person name="Hugenholtz P."/>
            <person name="Woyke T."/>
            <person name="Wu D."/>
            <person name="Wirth R."/>
            <person name="Bilek Y."/>
            <person name="Hader T."/>
            <person name="Klenk H.-P."/>
            <person name="Eisen J.A."/>
        </authorList>
    </citation>
    <scope>NUCLEOTIDE SEQUENCE [LARGE SCALE GENOMIC DNA]</scope>
    <source>
        <strain evidence="6">ATCC 35584 / DSM 2162 / JCM 9187 / O7/1</strain>
    </source>
</reference>
<dbReference type="PROSITE" id="PS01040">
    <property type="entry name" value="SBP_BACTERIAL_5"/>
    <property type="match status" value="1"/>
</dbReference>
<dbReference type="HOGENOM" id="CLU_017028_7_2_2"/>
<dbReference type="KEGG" id="dmu:Desmu_0959"/>
<evidence type="ECO:0000259" key="4">
    <source>
        <dbReference type="Pfam" id="PF00496"/>
    </source>
</evidence>
<dbReference type="PIRSF" id="PIRSF002741">
    <property type="entry name" value="MppA"/>
    <property type="match status" value="1"/>
</dbReference>
<dbReference type="STRING" id="765177.Desmu_0959"/>
<keyword evidence="6" id="KW-1185">Reference proteome</keyword>
<comment type="similarity">
    <text evidence="1">Belongs to the bacterial solute-binding protein 5 family.</text>
</comment>
<dbReference type="GO" id="GO:0042597">
    <property type="term" value="C:periplasmic space"/>
    <property type="evidence" value="ECO:0007669"/>
    <property type="project" value="UniProtKB-ARBA"/>
</dbReference>
<sequence length="539" mass="61688" precursor="true">MDRRLVSALILIVAAIISISLYITLMPRQTQAARVVVYAYNDRVTGIDPSIEDDTGLVVLGLVYEPLLYYNPVKNEFKPALAVNWSSNEDGTEWVFHLRRGVKFHDGTPFNATAVKISVERARDIYRETGRGLGYIWDAVEEVQVVDEYTVRFKLSYPQRLDIIAAASYAAYIFSPSALVKSGASSPMDRALEEWFNTGNEAGTGPYMITYYRPDSEIRLRKFNEWWGWSIVNNPDAPDEVVIRIVTEPQSQYNGLIAGEIDVASSVPRDNIADLVKKGFKVFNLTTFHNYIMFFNVKRYPTNITEFRKAILHMINLDEAVALAMKGYAVKGSGVVPHGFPGHVDGLSYRYDKEEALKYLNESGVRTPVSIEILYQVDYEELKIFAEYLQSRLREIGVNLILKPQPWSQLKDTAKGVWENPESTPHIIIADWWPTIPSPYDYLYSMFHSDSKEWNFAGFEDPEFDELIDSAFEVEGSNYTHALLLYKDAQEKLFNEAIAVNLWDEIKPFIYSGRIEIPEEAMNPLYMYVISFQYVKVKT</sequence>
<evidence type="ECO:0000313" key="6">
    <source>
        <dbReference type="Proteomes" id="UP000001068"/>
    </source>
</evidence>
<name>E8R9T6_DESM0</name>
<dbReference type="GO" id="GO:0043190">
    <property type="term" value="C:ATP-binding cassette (ABC) transporter complex"/>
    <property type="evidence" value="ECO:0007669"/>
    <property type="project" value="InterPro"/>
</dbReference>
<dbReference type="RefSeq" id="WP_013562484.1">
    <property type="nucleotide sequence ID" value="NC_014961.1"/>
</dbReference>
<dbReference type="EMBL" id="CP002363">
    <property type="protein sequence ID" value="ADV65262.1"/>
    <property type="molecule type" value="Genomic_DNA"/>
</dbReference>
<dbReference type="Gene3D" id="3.10.105.10">
    <property type="entry name" value="Dipeptide-binding Protein, Domain 3"/>
    <property type="match status" value="1"/>
</dbReference>
<dbReference type="AlphaFoldDB" id="E8R9T6"/>
<dbReference type="GeneID" id="10153659"/>
<evidence type="ECO:0000256" key="1">
    <source>
        <dbReference type="ARBA" id="ARBA00005695"/>
    </source>
</evidence>
<dbReference type="PANTHER" id="PTHR30290">
    <property type="entry name" value="PERIPLASMIC BINDING COMPONENT OF ABC TRANSPORTER"/>
    <property type="match status" value="1"/>
</dbReference>
<dbReference type="Gene3D" id="3.40.190.10">
    <property type="entry name" value="Periplasmic binding protein-like II"/>
    <property type="match status" value="1"/>
</dbReference>
<keyword evidence="3" id="KW-0472">Membrane</keyword>
<evidence type="ECO:0000256" key="3">
    <source>
        <dbReference type="SAM" id="Phobius"/>
    </source>
</evidence>
<feature type="domain" description="Solute-binding protein family 5" evidence="4">
    <location>
        <begin position="76"/>
        <end position="452"/>
    </location>
</feature>
<dbReference type="InterPro" id="IPR039424">
    <property type="entry name" value="SBP_5"/>
</dbReference>
<dbReference type="InterPro" id="IPR030678">
    <property type="entry name" value="Peptide/Ni-bd"/>
</dbReference>
<dbReference type="Proteomes" id="UP000001068">
    <property type="component" value="Chromosome"/>
</dbReference>
<keyword evidence="3" id="KW-1133">Transmembrane helix</keyword>
<evidence type="ECO:0000313" key="5">
    <source>
        <dbReference type="EMBL" id="ADV65262.1"/>
    </source>
</evidence>
<dbReference type="GO" id="GO:1904680">
    <property type="term" value="F:peptide transmembrane transporter activity"/>
    <property type="evidence" value="ECO:0007669"/>
    <property type="project" value="TreeGrafter"/>
</dbReference>
<dbReference type="SUPFAM" id="SSF53850">
    <property type="entry name" value="Periplasmic binding protein-like II"/>
    <property type="match status" value="1"/>
</dbReference>
<dbReference type="Pfam" id="PF00496">
    <property type="entry name" value="SBP_bac_5"/>
    <property type="match status" value="1"/>
</dbReference>
<keyword evidence="2" id="KW-0732">Signal</keyword>
<dbReference type="GO" id="GO:0015833">
    <property type="term" value="P:peptide transport"/>
    <property type="evidence" value="ECO:0007669"/>
    <property type="project" value="TreeGrafter"/>
</dbReference>